<dbReference type="KEGG" id="svp:Pan189_00580"/>
<evidence type="ECO:0000313" key="1">
    <source>
        <dbReference type="EMBL" id="QDT35705.1"/>
    </source>
</evidence>
<evidence type="ECO:0000313" key="2">
    <source>
        <dbReference type="Proteomes" id="UP000317318"/>
    </source>
</evidence>
<proteinExistence type="predicted"/>
<dbReference type="AlphaFoldDB" id="A0A517QVM1"/>
<dbReference type="RefSeq" id="WP_145361977.1">
    <property type="nucleotide sequence ID" value="NZ_CP036268.1"/>
</dbReference>
<organism evidence="1 2">
    <name type="scientific">Stratiformator vulcanicus</name>
    <dbReference type="NCBI Taxonomy" id="2527980"/>
    <lineage>
        <taxon>Bacteria</taxon>
        <taxon>Pseudomonadati</taxon>
        <taxon>Planctomycetota</taxon>
        <taxon>Planctomycetia</taxon>
        <taxon>Planctomycetales</taxon>
        <taxon>Planctomycetaceae</taxon>
        <taxon>Stratiformator</taxon>
    </lineage>
</organism>
<reference evidence="1 2" key="1">
    <citation type="submission" date="2019-02" db="EMBL/GenBank/DDBJ databases">
        <title>Deep-cultivation of Planctomycetes and their phenomic and genomic characterization uncovers novel biology.</title>
        <authorList>
            <person name="Wiegand S."/>
            <person name="Jogler M."/>
            <person name="Boedeker C."/>
            <person name="Pinto D."/>
            <person name="Vollmers J."/>
            <person name="Rivas-Marin E."/>
            <person name="Kohn T."/>
            <person name="Peeters S.H."/>
            <person name="Heuer A."/>
            <person name="Rast P."/>
            <person name="Oberbeckmann S."/>
            <person name="Bunk B."/>
            <person name="Jeske O."/>
            <person name="Meyerdierks A."/>
            <person name="Storesund J.E."/>
            <person name="Kallscheuer N."/>
            <person name="Luecker S."/>
            <person name="Lage O.M."/>
            <person name="Pohl T."/>
            <person name="Merkel B.J."/>
            <person name="Hornburger P."/>
            <person name="Mueller R.-W."/>
            <person name="Bruemmer F."/>
            <person name="Labrenz M."/>
            <person name="Spormann A.M."/>
            <person name="Op den Camp H."/>
            <person name="Overmann J."/>
            <person name="Amann R."/>
            <person name="Jetten M.S.M."/>
            <person name="Mascher T."/>
            <person name="Medema M.H."/>
            <person name="Devos D.P."/>
            <person name="Kaster A.-K."/>
            <person name="Ovreas L."/>
            <person name="Rohde M."/>
            <person name="Galperin M.Y."/>
            <person name="Jogler C."/>
        </authorList>
    </citation>
    <scope>NUCLEOTIDE SEQUENCE [LARGE SCALE GENOMIC DNA]</scope>
    <source>
        <strain evidence="1 2">Pan189</strain>
    </source>
</reference>
<name>A0A517QVM1_9PLAN</name>
<keyword evidence="2" id="KW-1185">Reference proteome</keyword>
<gene>
    <name evidence="1" type="ORF">Pan189_00580</name>
</gene>
<accession>A0A517QVM1</accession>
<dbReference type="Proteomes" id="UP000317318">
    <property type="component" value="Chromosome"/>
</dbReference>
<dbReference type="EMBL" id="CP036268">
    <property type="protein sequence ID" value="QDT35705.1"/>
    <property type="molecule type" value="Genomic_DNA"/>
</dbReference>
<sequence>MWSPDPGETDANRGNIYKMFRGVEENWINWVQIRYQSALISKLTSPLLPPFPFRLRGQSDLHGIVA</sequence>
<protein>
    <submittedName>
        <fullName evidence="1">Uncharacterized protein</fullName>
    </submittedName>
</protein>